<accession>A0ABV1IF81</accession>
<dbReference type="InterPro" id="IPR041492">
    <property type="entry name" value="HAD_2"/>
</dbReference>
<dbReference type="SFLD" id="SFLDS00003">
    <property type="entry name" value="Haloacid_Dehalogenase"/>
    <property type="match status" value="1"/>
</dbReference>
<dbReference type="InterPro" id="IPR036412">
    <property type="entry name" value="HAD-like_sf"/>
</dbReference>
<name>A0ABV1IF81_9ACTN</name>
<dbReference type="PANTHER" id="PTHR43434:SF20">
    <property type="entry name" value="5'-NUCLEOTIDASE"/>
    <property type="match status" value="1"/>
</dbReference>
<dbReference type="SUPFAM" id="SSF56784">
    <property type="entry name" value="HAD-like"/>
    <property type="match status" value="1"/>
</dbReference>
<comment type="caution">
    <text evidence="1">The sequence shown here is derived from an EMBL/GenBank/DDBJ whole genome shotgun (WGS) entry which is preliminary data.</text>
</comment>
<evidence type="ECO:0000313" key="2">
    <source>
        <dbReference type="Proteomes" id="UP001478817"/>
    </source>
</evidence>
<keyword evidence="2" id="KW-1185">Reference proteome</keyword>
<protein>
    <submittedName>
        <fullName evidence="1">HAD hydrolase-like protein</fullName>
    </submittedName>
</protein>
<dbReference type="Pfam" id="PF13419">
    <property type="entry name" value="HAD_2"/>
    <property type="match status" value="1"/>
</dbReference>
<dbReference type="Gene3D" id="3.40.50.1000">
    <property type="entry name" value="HAD superfamily/HAD-like"/>
    <property type="match status" value="1"/>
</dbReference>
<dbReference type="SFLD" id="SFLDG01129">
    <property type="entry name" value="C1.5:_HAD__Beta-PGM__Phosphata"/>
    <property type="match status" value="1"/>
</dbReference>
<reference evidence="1 2" key="1">
    <citation type="submission" date="2024-04" db="EMBL/GenBank/DDBJ databases">
        <title>Human intestinal bacterial collection.</title>
        <authorList>
            <person name="Pauvert C."/>
            <person name="Hitch T.C.A."/>
            <person name="Clavel T."/>
        </authorList>
    </citation>
    <scope>NUCLEOTIDE SEQUENCE [LARGE SCALE GENOMIC DNA]</scope>
    <source>
        <strain evidence="1 2">CLA-AA-H197</strain>
    </source>
</reference>
<proteinExistence type="predicted"/>
<dbReference type="InterPro" id="IPR023214">
    <property type="entry name" value="HAD_sf"/>
</dbReference>
<evidence type="ECO:0000313" key="1">
    <source>
        <dbReference type="EMBL" id="MEQ2637551.1"/>
    </source>
</evidence>
<organism evidence="1 2">
    <name type="scientific">Paratractidigestivibacter faecalis</name>
    <dbReference type="NCBI Taxonomy" id="2292441"/>
    <lineage>
        <taxon>Bacteria</taxon>
        <taxon>Bacillati</taxon>
        <taxon>Actinomycetota</taxon>
        <taxon>Coriobacteriia</taxon>
        <taxon>Coriobacteriales</taxon>
        <taxon>Atopobiaceae</taxon>
        <taxon>Paratractidigestivibacter</taxon>
    </lineage>
</organism>
<dbReference type="PANTHER" id="PTHR43434">
    <property type="entry name" value="PHOSPHOGLYCOLATE PHOSPHATASE"/>
    <property type="match status" value="1"/>
</dbReference>
<dbReference type="InterPro" id="IPR050155">
    <property type="entry name" value="HAD-like_hydrolase_sf"/>
</dbReference>
<dbReference type="Gene3D" id="1.10.150.240">
    <property type="entry name" value="Putative phosphatase, domain 2"/>
    <property type="match status" value="1"/>
</dbReference>
<dbReference type="RefSeq" id="WP_349182096.1">
    <property type="nucleotide sequence ID" value="NZ_JBBNGS010000006.1"/>
</dbReference>
<dbReference type="Proteomes" id="UP001478817">
    <property type="component" value="Unassembled WGS sequence"/>
</dbReference>
<sequence>MPLTGEDVASKGLVIFDFDGTLVDSMPGIIRTTRSVMHRHGWTDETLGDMRRIVGPPFPAAFTEVYGVDPEEAMQITEEYRAVYQNLGRDGWPLFDGMRELLGDLRAAGRKVAIASSKRQFLLDRGIDTNEVRDLFDLPLGKERDNGQTKAMIIGDVLGRLGFSPDQAVMVGDRRFDAEAAHEAGLPCVGVTMGHTCEPQELVDAGCCALCDTVDDLRRVLLG</sequence>
<gene>
    <name evidence="1" type="ORF">AAAT05_04250</name>
</gene>
<dbReference type="EMBL" id="JBBNGS010000006">
    <property type="protein sequence ID" value="MEQ2637551.1"/>
    <property type="molecule type" value="Genomic_DNA"/>
</dbReference>
<dbReference type="InterPro" id="IPR023198">
    <property type="entry name" value="PGP-like_dom2"/>
</dbReference>